<dbReference type="Proteomes" id="UP000323521">
    <property type="component" value="Chromosome"/>
</dbReference>
<name>A0A3G1KWX4_FORW1</name>
<keyword evidence="9 11" id="KW-0406">Ion transport</keyword>
<evidence type="ECO:0000256" key="4">
    <source>
        <dbReference type="ARBA" id="ARBA00022692"/>
    </source>
</evidence>
<evidence type="ECO:0000256" key="7">
    <source>
        <dbReference type="ARBA" id="ARBA00022958"/>
    </source>
</evidence>
<dbReference type="PIRSF" id="PIRSF001296">
    <property type="entry name" value="K_ATPase_KdpC"/>
    <property type="match status" value="1"/>
</dbReference>
<keyword evidence="1 11" id="KW-0813">Transport</keyword>
<keyword evidence="3 11" id="KW-0633">Potassium transport</keyword>
<dbReference type="HAMAP" id="MF_00276">
    <property type="entry name" value="KdpC"/>
    <property type="match status" value="1"/>
</dbReference>
<comment type="subunit">
    <text evidence="11">The system is composed of three essential subunits: KdpA, KdpB and KdpC.</text>
</comment>
<dbReference type="GO" id="GO:0005524">
    <property type="term" value="F:ATP binding"/>
    <property type="evidence" value="ECO:0007669"/>
    <property type="project" value="UniProtKB-UniRule"/>
</dbReference>
<keyword evidence="4 11" id="KW-0812">Transmembrane</keyword>
<keyword evidence="8 11" id="KW-1133">Transmembrane helix</keyword>
<keyword evidence="5 11" id="KW-0547">Nucleotide-binding</keyword>
<evidence type="ECO:0000256" key="1">
    <source>
        <dbReference type="ARBA" id="ARBA00022448"/>
    </source>
</evidence>
<evidence type="ECO:0000256" key="10">
    <source>
        <dbReference type="ARBA" id="ARBA00023136"/>
    </source>
</evidence>
<comment type="subcellular location">
    <subcellularLocation>
        <location evidence="11">Cell membrane</location>
        <topology evidence="11">Single-pass membrane protein</topology>
    </subcellularLocation>
</comment>
<keyword evidence="6 11" id="KW-0067">ATP-binding</keyword>
<evidence type="ECO:0000256" key="9">
    <source>
        <dbReference type="ARBA" id="ARBA00023065"/>
    </source>
</evidence>
<evidence type="ECO:0000256" key="2">
    <source>
        <dbReference type="ARBA" id="ARBA00022475"/>
    </source>
</evidence>
<dbReference type="EMBL" id="CP017634">
    <property type="protein sequence ID" value="ATW26897.1"/>
    <property type="molecule type" value="Genomic_DNA"/>
</dbReference>
<dbReference type="NCBIfam" id="TIGR00681">
    <property type="entry name" value="kdpC"/>
    <property type="match status" value="1"/>
</dbReference>
<dbReference type="GO" id="GO:0005886">
    <property type="term" value="C:plasma membrane"/>
    <property type="evidence" value="ECO:0007669"/>
    <property type="project" value="UniProtKB-SubCell"/>
</dbReference>
<dbReference type="KEGG" id="fwa:DCMF_20945"/>
<gene>
    <name evidence="11" type="primary">kdpC</name>
    <name evidence="12" type="ORF">DCMF_20945</name>
</gene>
<dbReference type="GO" id="GO:0008556">
    <property type="term" value="F:P-type potassium transmembrane transporter activity"/>
    <property type="evidence" value="ECO:0007669"/>
    <property type="project" value="InterPro"/>
</dbReference>
<dbReference type="RefSeq" id="WP_148136228.1">
    <property type="nucleotide sequence ID" value="NZ_CP017634.1"/>
</dbReference>
<keyword evidence="13" id="KW-1185">Reference proteome</keyword>
<evidence type="ECO:0000256" key="3">
    <source>
        <dbReference type="ARBA" id="ARBA00022538"/>
    </source>
</evidence>
<dbReference type="Pfam" id="PF02669">
    <property type="entry name" value="KdpC"/>
    <property type="match status" value="1"/>
</dbReference>
<reference evidence="12 13" key="1">
    <citation type="submission" date="2016-10" db="EMBL/GenBank/DDBJ databases">
        <title>Complete Genome Sequence of Peptococcaceae strain DCMF.</title>
        <authorList>
            <person name="Edwards R.J."/>
            <person name="Holland S.I."/>
            <person name="Deshpande N.P."/>
            <person name="Wong Y.K."/>
            <person name="Ertan H."/>
            <person name="Manefield M."/>
            <person name="Russell T.L."/>
            <person name="Lee M.J."/>
        </authorList>
    </citation>
    <scope>NUCLEOTIDE SEQUENCE [LARGE SCALE GENOMIC DNA]</scope>
    <source>
        <strain evidence="12 13">DCMF</strain>
    </source>
</reference>
<dbReference type="NCBIfam" id="NF001454">
    <property type="entry name" value="PRK00315.1"/>
    <property type="match status" value="1"/>
</dbReference>
<comment type="function">
    <text evidence="11">Part of the high-affinity ATP-driven potassium transport (or Kdp) system, which catalyzes the hydrolysis of ATP coupled with the electrogenic transport of potassium into the cytoplasm. This subunit acts as a catalytic chaperone that increases the ATP-binding affinity of the ATP-hydrolyzing subunit KdpB by the formation of a transient KdpB/KdpC/ATP ternary complex.</text>
</comment>
<protein>
    <recommendedName>
        <fullName evidence="11">Potassium-transporting ATPase KdpC subunit</fullName>
    </recommendedName>
    <alternativeName>
        <fullName evidence="11">ATP phosphohydrolase [potassium-transporting] C chain</fullName>
    </alternativeName>
    <alternativeName>
        <fullName evidence="11">Potassium-binding and translocating subunit C</fullName>
    </alternativeName>
    <alternativeName>
        <fullName evidence="11">Potassium-translocating ATPase C chain</fullName>
    </alternativeName>
</protein>
<sequence>MITQLKRGFFLLLIMTVLTGLLYPLAVTALAQLIFPAQANGSLVYRNNQAVGSVLIGQAFSGPEYFHGRPSAAGQKGYDGAASSGSNLGPTNKALLAQIAQRAEDVRRENGKAPGTPVPADLVTASASGLDPHISPEAAYFQVSRVARARNLPEKEVRGLVESRVEDRVLGILGEKRVNVLQLNLSLDRMETER</sequence>
<evidence type="ECO:0000256" key="6">
    <source>
        <dbReference type="ARBA" id="ARBA00022840"/>
    </source>
</evidence>
<keyword evidence="2 11" id="KW-1003">Cell membrane</keyword>
<evidence type="ECO:0000256" key="8">
    <source>
        <dbReference type="ARBA" id="ARBA00022989"/>
    </source>
</evidence>
<dbReference type="OrthoDB" id="9809491at2"/>
<evidence type="ECO:0000313" key="12">
    <source>
        <dbReference type="EMBL" id="ATW26897.1"/>
    </source>
</evidence>
<organism evidence="12 13">
    <name type="scientific">Formimonas warabiya</name>
    <dbReference type="NCBI Taxonomy" id="1761012"/>
    <lineage>
        <taxon>Bacteria</taxon>
        <taxon>Bacillati</taxon>
        <taxon>Bacillota</taxon>
        <taxon>Clostridia</taxon>
        <taxon>Eubacteriales</taxon>
        <taxon>Peptococcaceae</taxon>
        <taxon>Candidatus Formimonas</taxon>
    </lineage>
</organism>
<evidence type="ECO:0000256" key="11">
    <source>
        <dbReference type="HAMAP-Rule" id="MF_00276"/>
    </source>
</evidence>
<proteinExistence type="inferred from homology"/>
<accession>A0A3G1KWX4</accession>
<keyword evidence="10 11" id="KW-0472">Membrane</keyword>
<evidence type="ECO:0000313" key="13">
    <source>
        <dbReference type="Proteomes" id="UP000323521"/>
    </source>
</evidence>
<dbReference type="PANTHER" id="PTHR30042:SF2">
    <property type="entry name" value="POTASSIUM-TRANSPORTING ATPASE KDPC SUBUNIT"/>
    <property type="match status" value="1"/>
</dbReference>
<dbReference type="PANTHER" id="PTHR30042">
    <property type="entry name" value="POTASSIUM-TRANSPORTING ATPASE C CHAIN"/>
    <property type="match status" value="1"/>
</dbReference>
<dbReference type="InterPro" id="IPR003820">
    <property type="entry name" value="KdpC"/>
</dbReference>
<keyword evidence="7 11" id="KW-0630">Potassium</keyword>
<comment type="similarity">
    <text evidence="11">Belongs to the KdpC family.</text>
</comment>
<dbReference type="AlphaFoldDB" id="A0A3G1KWX4"/>
<evidence type="ECO:0000256" key="5">
    <source>
        <dbReference type="ARBA" id="ARBA00022741"/>
    </source>
</evidence>